<feature type="compositionally biased region" description="Basic and acidic residues" evidence="1">
    <location>
        <begin position="504"/>
        <end position="515"/>
    </location>
</feature>
<dbReference type="RefSeq" id="WP_054290080.1">
    <property type="nucleotide sequence ID" value="NZ_CP012752.1"/>
</dbReference>
<name>A0A0N9I1W0_9PSEU</name>
<dbReference type="Proteomes" id="UP000063699">
    <property type="component" value="Chromosome"/>
</dbReference>
<dbReference type="OrthoDB" id="4382201at2"/>
<feature type="compositionally biased region" description="Polar residues" evidence="1">
    <location>
        <begin position="460"/>
        <end position="472"/>
    </location>
</feature>
<dbReference type="EMBL" id="CP012752">
    <property type="protein sequence ID" value="ALG08173.1"/>
    <property type="molecule type" value="Genomic_DNA"/>
</dbReference>
<gene>
    <name evidence="3" type="ORF">AOZ06_15770</name>
</gene>
<dbReference type="STRING" id="860235.AOZ06_15770"/>
<organism evidence="3 4">
    <name type="scientific">Kibdelosporangium phytohabitans</name>
    <dbReference type="NCBI Taxonomy" id="860235"/>
    <lineage>
        <taxon>Bacteria</taxon>
        <taxon>Bacillati</taxon>
        <taxon>Actinomycetota</taxon>
        <taxon>Actinomycetes</taxon>
        <taxon>Pseudonocardiales</taxon>
        <taxon>Pseudonocardiaceae</taxon>
        <taxon>Kibdelosporangium</taxon>
    </lineage>
</organism>
<dbReference type="Pfam" id="PF03432">
    <property type="entry name" value="Relaxase"/>
    <property type="match status" value="1"/>
</dbReference>
<protein>
    <recommendedName>
        <fullName evidence="2">MobA/VirD2-like nuclease domain-containing protein</fullName>
    </recommendedName>
</protein>
<evidence type="ECO:0000313" key="4">
    <source>
        <dbReference type="Proteomes" id="UP000063699"/>
    </source>
</evidence>
<feature type="domain" description="MobA/VirD2-like nuclease" evidence="2">
    <location>
        <begin position="80"/>
        <end position="176"/>
    </location>
</feature>
<evidence type="ECO:0000256" key="1">
    <source>
        <dbReference type="SAM" id="MobiDB-lite"/>
    </source>
</evidence>
<proteinExistence type="predicted"/>
<dbReference type="InterPro" id="IPR005094">
    <property type="entry name" value="Endonuclease_MobA/VirD2"/>
</dbReference>
<evidence type="ECO:0000259" key="2">
    <source>
        <dbReference type="Pfam" id="PF03432"/>
    </source>
</evidence>
<feature type="region of interest" description="Disordered" evidence="1">
    <location>
        <begin position="460"/>
        <end position="515"/>
    </location>
</feature>
<keyword evidence="4" id="KW-1185">Reference proteome</keyword>
<evidence type="ECO:0000313" key="3">
    <source>
        <dbReference type="EMBL" id="ALG08173.1"/>
    </source>
</evidence>
<dbReference type="KEGG" id="kphy:AOZ06_15770"/>
<feature type="region of interest" description="Disordered" evidence="1">
    <location>
        <begin position="178"/>
        <end position="205"/>
    </location>
</feature>
<dbReference type="AlphaFoldDB" id="A0A0N9I1W0"/>
<reference evidence="3 4" key="1">
    <citation type="submission" date="2015-07" db="EMBL/GenBank/DDBJ databases">
        <title>Genome sequencing of Kibdelosporangium phytohabitans.</title>
        <authorList>
            <person name="Qin S."/>
            <person name="Xing K."/>
        </authorList>
    </citation>
    <scope>NUCLEOTIDE SEQUENCE [LARGE SCALE GENOMIC DNA]</scope>
    <source>
        <strain evidence="3 4">KLBMP1111</strain>
    </source>
</reference>
<accession>A0A0N9I1W0</accession>
<sequence>MIAKAPAKGKYGADTYGLLRYLFGPGKQNEHTNPHLVASWDPEWLSGGIFAARRRGWMARLAREIDAPMTGHDVTLPGGHVYHVALSIPRQDGELGDGRWRELAEDAVARLGFSPDGEGRAGCRWVAVHHGLSKDGNDHIHLAVNLVRGDGTVADTYRDWPRWRQWCLDVEQRLGLTPTSPANKTAAVRPTRAEVEKAARGPQPRPSRDFLRLVVRAAAAEAATAAEFVELLEREPLVSVHARWDSENRLTGCRVALFADLSASSEDGRVWFGGSRLAHDLSAPKLMHRWASTRGPADLNDTTGLSRDARVLDTAAEATHSAHLYVKALVEAEDTSAGSGGDDIAHAAADMLIAVSKAIDGPVSGPLSDAVAAYEWVAVAPHRVQPVRWKSVAVELRRAARSLLKAGVLSRRARTGPGAVALVLALVALVAEIAAWREQAGQLRQAAEARRAAGLLSSHSVVQGQRPSTAQLGSFKMPSPERAALARRLNQQPRASRPAIGGHEQARGSDRGRAR</sequence>